<dbReference type="EMBL" id="JANKJG010000005">
    <property type="protein sequence ID" value="MCR8826751.1"/>
    <property type="molecule type" value="Genomic_DNA"/>
</dbReference>
<accession>A0ABT1Z0U0</accession>
<keyword evidence="3" id="KW-1185">Reference proteome</keyword>
<dbReference type="RefSeq" id="WP_258294478.1">
    <property type="nucleotide sequence ID" value="NZ_JANKJG010000005.1"/>
</dbReference>
<evidence type="ECO:0000313" key="2">
    <source>
        <dbReference type="EMBL" id="MCR8826751.1"/>
    </source>
</evidence>
<evidence type="ECO:0000313" key="3">
    <source>
        <dbReference type="Proteomes" id="UP001165396"/>
    </source>
</evidence>
<dbReference type="Proteomes" id="UP001165396">
    <property type="component" value="Unassembled WGS sequence"/>
</dbReference>
<organism evidence="2 3">
    <name type="scientific">Pseudosulfitobacter koreensis</name>
    <dbReference type="NCBI Taxonomy" id="2968472"/>
    <lineage>
        <taxon>Bacteria</taxon>
        <taxon>Pseudomonadati</taxon>
        <taxon>Pseudomonadota</taxon>
        <taxon>Alphaproteobacteria</taxon>
        <taxon>Rhodobacterales</taxon>
        <taxon>Roseobacteraceae</taxon>
        <taxon>Pseudosulfitobacter</taxon>
    </lineage>
</organism>
<evidence type="ECO:0000256" key="1">
    <source>
        <dbReference type="SAM" id="MobiDB-lite"/>
    </source>
</evidence>
<feature type="compositionally biased region" description="Gly residues" evidence="1">
    <location>
        <begin position="70"/>
        <end position="94"/>
    </location>
</feature>
<sequence>MFANTSAQALDVGIGNGGGVSADVGVGIGGVSADVGVSVGGSGGIGADVGASVGGTDGVNADVSVEVGSTGSGSGTGSGTGTGTGAGTGSGMGTGTQTATSSQGRSSTNGSPMISVSRVNLADMLGATVLTSDRKVVGMVENVTEGPNGTIDTVIRMNVAFGANRPTVRLRTTRPMRDSDRLQLGYTQAWLLSQIKG</sequence>
<evidence type="ECO:0008006" key="4">
    <source>
        <dbReference type="Google" id="ProtNLM"/>
    </source>
</evidence>
<feature type="compositionally biased region" description="Low complexity" evidence="1">
    <location>
        <begin position="95"/>
        <end position="108"/>
    </location>
</feature>
<name>A0ABT1Z0U0_9RHOB</name>
<reference evidence="2" key="1">
    <citation type="submission" date="2022-07" db="EMBL/GenBank/DDBJ databases">
        <title>Pseudosulfitobacter sp. strain AP-MA-4, whole genome sequence.</title>
        <authorList>
            <person name="Jiang Y."/>
        </authorList>
    </citation>
    <scope>NUCLEOTIDE SEQUENCE</scope>
    <source>
        <strain evidence="2">AP-MA-4</strain>
    </source>
</reference>
<feature type="region of interest" description="Disordered" evidence="1">
    <location>
        <begin position="62"/>
        <end position="113"/>
    </location>
</feature>
<protein>
    <recommendedName>
        <fullName evidence="4">PRC-barrel domain-containing protein</fullName>
    </recommendedName>
</protein>
<proteinExistence type="predicted"/>
<comment type="caution">
    <text evidence="2">The sequence shown here is derived from an EMBL/GenBank/DDBJ whole genome shotgun (WGS) entry which is preliminary data.</text>
</comment>
<gene>
    <name evidence="2" type="ORF">NTA49_09395</name>
</gene>